<evidence type="ECO:0000256" key="1">
    <source>
        <dbReference type="SAM" id="Phobius"/>
    </source>
</evidence>
<reference evidence="4" key="1">
    <citation type="journal article" date="2020" name="bioRxiv">
        <title>A rank-normalized archaeal taxonomy based on genome phylogeny resolves widespread incomplete and uneven classifications.</title>
        <authorList>
            <person name="Rinke C."/>
            <person name="Chuvochina M."/>
            <person name="Mussig A.J."/>
            <person name="Chaumeil P.-A."/>
            <person name="Waite D.W."/>
            <person name="Whitman W.B."/>
            <person name="Parks D.H."/>
            <person name="Hugenholtz P."/>
        </authorList>
    </citation>
    <scope>NUCLEOTIDE SEQUENCE [LARGE SCALE GENOMIC DNA]</scope>
</reference>
<keyword evidence="1" id="KW-1133">Transmembrane helix</keyword>
<organism evidence="2 4">
    <name type="scientific">Candidatus Iainarchaeum sp</name>
    <dbReference type="NCBI Taxonomy" id="3101447"/>
    <lineage>
        <taxon>Archaea</taxon>
        <taxon>Candidatus Iainarchaeota</taxon>
        <taxon>Candidatus Iainarchaeia</taxon>
        <taxon>Candidatus Iainarchaeales</taxon>
        <taxon>Candidatus Iainarchaeaceae</taxon>
        <taxon>Candidatus Iainarchaeum</taxon>
    </lineage>
</organism>
<dbReference type="EMBL" id="JAGVWF010000054">
    <property type="protein sequence ID" value="MBS3059525.1"/>
    <property type="molecule type" value="Genomic_DNA"/>
</dbReference>
<evidence type="ECO:0000313" key="2">
    <source>
        <dbReference type="EMBL" id="HIH08679.1"/>
    </source>
</evidence>
<reference evidence="3" key="2">
    <citation type="submission" date="2021-03" db="EMBL/GenBank/DDBJ databases">
        <authorList>
            <person name="Jaffe A."/>
        </authorList>
    </citation>
    <scope>NUCLEOTIDE SEQUENCE</scope>
    <source>
        <strain evidence="3">RIFCSPHIGHO2_01_FULL_GW2011_AR10_43_9</strain>
    </source>
</reference>
<reference evidence="3" key="3">
    <citation type="submission" date="2021-05" db="EMBL/GenBank/DDBJ databases">
        <title>Protein family content uncovers lineage relationships and bacterial pathway maintenance mechanisms in DPANN archaea.</title>
        <authorList>
            <person name="Castelle C.J."/>
            <person name="Meheust R."/>
            <person name="Jaffe A.L."/>
            <person name="Seitz K."/>
            <person name="Gong X."/>
            <person name="Baker B.J."/>
            <person name="Banfield J.F."/>
        </authorList>
    </citation>
    <scope>NUCLEOTIDE SEQUENCE</scope>
    <source>
        <strain evidence="3">RIFCSPHIGHO2_01_FULL_GW2011_AR10_43_9</strain>
    </source>
</reference>
<sequence>MNLKKINFKLDKNNKAIWVALTLVAVIGIGILILQGYEPEYKPLKPDLDFSDDLLSIIESELGVKSTGAQGESVVSMGSEIEGVVGALSDVDRDLSGG</sequence>
<keyword evidence="1" id="KW-0472">Membrane</keyword>
<protein>
    <submittedName>
        <fullName evidence="2">Uncharacterized protein</fullName>
    </submittedName>
</protein>
<comment type="caution">
    <text evidence="2">The sequence shown here is derived from an EMBL/GenBank/DDBJ whole genome shotgun (WGS) entry which is preliminary data.</text>
</comment>
<gene>
    <name evidence="2" type="ORF">HA237_04895</name>
    <name evidence="3" type="ORF">J4224_03840</name>
</gene>
<evidence type="ECO:0000313" key="3">
    <source>
        <dbReference type="EMBL" id="MBS3059525.1"/>
    </source>
</evidence>
<dbReference type="EMBL" id="DUFG01000022">
    <property type="protein sequence ID" value="HIH08679.1"/>
    <property type="molecule type" value="Genomic_DNA"/>
</dbReference>
<keyword evidence="1" id="KW-0812">Transmembrane</keyword>
<dbReference type="Proteomes" id="UP000577419">
    <property type="component" value="Unassembled WGS sequence"/>
</dbReference>
<accession>A0A7J4IWM0</accession>
<dbReference type="AlphaFoldDB" id="A0A7J4IWM0"/>
<name>A0A7J4IWM0_9ARCH</name>
<evidence type="ECO:0000313" key="4">
    <source>
        <dbReference type="Proteomes" id="UP000577419"/>
    </source>
</evidence>
<feature type="transmembrane region" description="Helical" evidence="1">
    <location>
        <begin position="16"/>
        <end position="37"/>
    </location>
</feature>
<proteinExistence type="predicted"/>
<dbReference type="Proteomes" id="UP000683213">
    <property type="component" value="Unassembled WGS sequence"/>
</dbReference>